<dbReference type="VEuPathDB" id="FungiDB:Z519_05322"/>
<feature type="transmembrane region" description="Helical" evidence="1">
    <location>
        <begin position="81"/>
        <end position="101"/>
    </location>
</feature>
<evidence type="ECO:0000313" key="2">
    <source>
        <dbReference type="EMBL" id="KIW94006.1"/>
    </source>
</evidence>
<evidence type="ECO:0000256" key="1">
    <source>
        <dbReference type="SAM" id="Phobius"/>
    </source>
</evidence>
<dbReference type="Proteomes" id="UP000053789">
    <property type="component" value="Unassembled WGS sequence"/>
</dbReference>
<keyword evidence="3" id="KW-1185">Reference proteome</keyword>
<dbReference type="EMBL" id="KN846986">
    <property type="protein sequence ID" value="KIW94006.1"/>
    <property type="molecule type" value="Genomic_DNA"/>
</dbReference>
<organism evidence="2 3">
    <name type="scientific">Cladophialophora bantiana (strain ATCC 10958 / CBS 173.52 / CDC B-1940 / NIH 8579)</name>
    <name type="common">Xylohypha bantiana</name>
    <dbReference type="NCBI Taxonomy" id="1442370"/>
    <lineage>
        <taxon>Eukaryota</taxon>
        <taxon>Fungi</taxon>
        <taxon>Dikarya</taxon>
        <taxon>Ascomycota</taxon>
        <taxon>Pezizomycotina</taxon>
        <taxon>Eurotiomycetes</taxon>
        <taxon>Chaetothyriomycetidae</taxon>
        <taxon>Chaetothyriales</taxon>
        <taxon>Herpotrichiellaceae</taxon>
        <taxon>Cladophialophora</taxon>
    </lineage>
</organism>
<name>A0A0D2EW29_CLAB1</name>
<keyword evidence="1" id="KW-1133">Transmembrane helix</keyword>
<sequence length="159" mass="17955">MSIVIYCKKKIEDPRLHCLWLLLTYKSMGLYGATRLEFTPSIMGTRGFKAMHFLYIAFHLGSRDTRQPTRKVNMEIKVSTLLAYFLLTATTINAAAVPLGARQLSECYGKDCIGNKRAVEIEERQLSECYGKDCIGNKRAVEVDARQLSECYGKDCIGN</sequence>
<gene>
    <name evidence="2" type="ORF">Z519_05322</name>
</gene>
<dbReference type="RefSeq" id="XP_016620675.1">
    <property type="nucleotide sequence ID" value="XM_016763062.1"/>
</dbReference>
<dbReference type="AlphaFoldDB" id="A0A0D2EW29"/>
<dbReference type="GeneID" id="27698250"/>
<keyword evidence="1" id="KW-0472">Membrane</keyword>
<keyword evidence="1" id="KW-0812">Transmembrane</keyword>
<proteinExistence type="predicted"/>
<reference evidence="2" key="1">
    <citation type="submission" date="2015-01" db="EMBL/GenBank/DDBJ databases">
        <title>The Genome Sequence of Cladophialophora bantiana CBS 173.52.</title>
        <authorList>
            <consortium name="The Broad Institute Genomics Platform"/>
            <person name="Cuomo C."/>
            <person name="de Hoog S."/>
            <person name="Gorbushina A."/>
            <person name="Stielow B."/>
            <person name="Teixiera M."/>
            <person name="Abouelleil A."/>
            <person name="Chapman S.B."/>
            <person name="Priest M."/>
            <person name="Young S.K."/>
            <person name="Wortman J."/>
            <person name="Nusbaum C."/>
            <person name="Birren B."/>
        </authorList>
    </citation>
    <scope>NUCLEOTIDE SEQUENCE [LARGE SCALE GENOMIC DNA]</scope>
    <source>
        <strain evidence="2">CBS 173.52</strain>
    </source>
</reference>
<dbReference type="OrthoDB" id="10399960at2759"/>
<protein>
    <submittedName>
        <fullName evidence="2">Uncharacterized protein</fullName>
    </submittedName>
</protein>
<accession>A0A0D2EW29</accession>
<evidence type="ECO:0000313" key="3">
    <source>
        <dbReference type="Proteomes" id="UP000053789"/>
    </source>
</evidence>
<dbReference type="HOGENOM" id="CLU_1660540_0_0_1"/>